<dbReference type="SMART" id="SM00530">
    <property type="entry name" value="HTH_XRE"/>
    <property type="match status" value="1"/>
</dbReference>
<dbReference type="AlphaFoldDB" id="A0A1C7Z260"/>
<organism evidence="2 3">
    <name type="scientific">Pseudomonas syringae</name>
    <dbReference type="NCBI Taxonomy" id="317"/>
    <lineage>
        <taxon>Bacteria</taxon>
        <taxon>Pseudomonadati</taxon>
        <taxon>Pseudomonadota</taxon>
        <taxon>Gammaproteobacteria</taxon>
        <taxon>Pseudomonadales</taxon>
        <taxon>Pseudomonadaceae</taxon>
        <taxon>Pseudomonas</taxon>
    </lineage>
</organism>
<dbReference type="PANTHER" id="PTHR40455:SF1">
    <property type="entry name" value="ANTITOXIN HIGA"/>
    <property type="match status" value="1"/>
</dbReference>
<dbReference type="SUPFAM" id="SSF47413">
    <property type="entry name" value="lambda repressor-like DNA-binding domains"/>
    <property type="match status" value="1"/>
</dbReference>
<dbReference type="InterPro" id="IPR039060">
    <property type="entry name" value="Antitox_HigA"/>
</dbReference>
<dbReference type="InterPro" id="IPR001387">
    <property type="entry name" value="Cro/C1-type_HTH"/>
</dbReference>
<accession>A0A1C7Z260</accession>
<evidence type="ECO:0000259" key="1">
    <source>
        <dbReference type="PROSITE" id="PS50943"/>
    </source>
</evidence>
<evidence type="ECO:0000313" key="2">
    <source>
        <dbReference type="EMBL" id="OCR23499.1"/>
    </source>
</evidence>
<dbReference type="Gene3D" id="1.10.260.40">
    <property type="entry name" value="lambda repressor-like DNA-binding domains"/>
    <property type="match status" value="1"/>
</dbReference>
<name>A0A1C7Z260_PSESX</name>
<dbReference type="GO" id="GO:0006355">
    <property type="term" value="P:regulation of DNA-templated transcription"/>
    <property type="evidence" value="ECO:0007669"/>
    <property type="project" value="InterPro"/>
</dbReference>
<evidence type="ECO:0000313" key="3">
    <source>
        <dbReference type="Proteomes" id="UP000093104"/>
    </source>
</evidence>
<dbReference type="PANTHER" id="PTHR40455">
    <property type="entry name" value="ANTITOXIN HIGA"/>
    <property type="match status" value="1"/>
</dbReference>
<reference evidence="2 3" key="1">
    <citation type="submission" date="2015-07" db="EMBL/GenBank/DDBJ databases">
        <title>Draft genome sequence of a diazotrophic, plant growth-promoting rhizobacterium of the Pseudomonas syringae complex.</title>
        <authorList>
            <person name="Patten C.L."/>
            <person name="Jeong H."/>
        </authorList>
    </citation>
    <scope>NUCLEOTIDE SEQUENCE [LARGE SCALE GENOMIC DNA]</scope>
    <source>
        <strain evidence="2 3">GR12-2</strain>
    </source>
</reference>
<dbReference type="Proteomes" id="UP000093104">
    <property type="component" value="Unassembled WGS sequence"/>
</dbReference>
<feature type="domain" description="HTH cro/C1-type" evidence="1">
    <location>
        <begin position="82"/>
        <end position="134"/>
    </location>
</feature>
<comment type="caution">
    <text evidence="2">The sequence shown here is derived from an EMBL/GenBank/DDBJ whole genome shotgun (WGS) entry which is preliminary data.</text>
</comment>
<dbReference type="Pfam" id="PF01381">
    <property type="entry name" value="HTH_3"/>
    <property type="match status" value="1"/>
</dbReference>
<gene>
    <name evidence="2" type="ORF">AFK24_19135</name>
</gene>
<dbReference type="PROSITE" id="PS50943">
    <property type="entry name" value="HTH_CROC1"/>
    <property type="match status" value="1"/>
</dbReference>
<protein>
    <recommendedName>
        <fullName evidence="1">HTH cro/C1-type domain-containing protein</fullName>
    </recommendedName>
</protein>
<dbReference type="GO" id="GO:0001046">
    <property type="term" value="F:core promoter sequence-specific DNA binding"/>
    <property type="evidence" value="ECO:0007669"/>
    <property type="project" value="TreeGrafter"/>
</dbReference>
<dbReference type="InterPro" id="IPR010982">
    <property type="entry name" value="Lambda_DNA-bd_dom_sf"/>
</dbReference>
<dbReference type="OrthoDB" id="5771335at2"/>
<sequence>MATLRLDMDRHGAHFIHHIENPAEYQKALALMDELTDGQALTPVESNLLDILCDTVELYENRAPQLSAFNARVEGLSEVDLIKALMLQNKLTGADLPEIGDKSVVSRILNGERKLTVEMVARLAARFHIDPGAFIPRAA</sequence>
<dbReference type="CDD" id="cd00093">
    <property type="entry name" value="HTH_XRE"/>
    <property type="match status" value="1"/>
</dbReference>
<dbReference type="EMBL" id="LGSI01000054">
    <property type="protein sequence ID" value="OCR23499.1"/>
    <property type="molecule type" value="Genomic_DNA"/>
</dbReference>
<proteinExistence type="predicted"/>